<evidence type="ECO:0000256" key="4">
    <source>
        <dbReference type="ARBA" id="ARBA00022777"/>
    </source>
</evidence>
<reference evidence="8" key="1">
    <citation type="submission" date="2016-10" db="EMBL/GenBank/DDBJ databases">
        <authorList>
            <person name="Benchimol M."/>
            <person name="Almeida L.G."/>
            <person name="Vasconcelos A.T."/>
            <person name="Perreira-Neves A."/>
            <person name="Rosa I.A."/>
            <person name="Tasca T."/>
            <person name="Bogo M.R."/>
            <person name="de Souza W."/>
        </authorList>
    </citation>
    <scope>NUCLEOTIDE SEQUENCE [LARGE SCALE GENOMIC DNA]</scope>
    <source>
        <strain evidence="8">K</strain>
    </source>
</reference>
<dbReference type="InterPro" id="IPR011009">
    <property type="entry name" value="Kinase-like_dom_sf"/>
</dbReference>
<dbReference type="OrthoDB" id="346907at2759"/>
<organism evidence="8 9">
    <name type="scientific">Tritrichomonas foetus</name>
    <dbReference type="NCBI Taxonomy" id="1144522"/>
    <lineage>
        <taxon>Eukaryota</taxon>
        <taxon>Metamonada</taxon>
        <taxon>Parabasalia</taxon>
        <taxon>Tritrichomonadida</taxon>
        <taxon>Tritrichomonadidae</taxon>
        <taxon>Tritrichomonas</taxon>
    </lineage>
</organism>
<evidence type="ECO:0000313" key="9">
    <source>
        <dbReference type="Proteomes" id="UP000179807"/>
    </source>
</evidence>
<dbReference type="RefSeq" id="XP_068361449.1">
    <property type="nucleotide sequence ID" value="XM_068492186.1"/>
</dbReference>
<protein>
    <submittedName>
        <fullName evidence="8">Calcium/calmodulin-dependent protein kinase kinase</fullName>
    </submittedName>
</protein>
<dbReference type="PROSITE" id="PS50011">
    <property type="entry name" value="PROTEIN_KINASE_DOM"/>
    <property type="match status" value="1"/>
</dbReference>
<dbReference type="AlphaFoldDB" id="A0A1J4KA41"/>
<dbReference type="Pfam" id="PF00069">
    <property type="entry name" value="Pkinase"/>
    <property type="match status" value="1"/>
</dbReference>
<evidence type="ECO:0000256" key="1">
    <source>
        <dbReference type="ARBA" id="ARBA00022527"/>
    </source>
</evidence>
<dbReference type="VEuPathDB" id="TrichDB:TRFO_04929"/>
<keyword evidence="5" id="KW-0067">ATP-binding</keyword>
<dbReference type="Proteomes" id="UP000179807">
    <property type="component" value="Unassembled WGS sequence"/>
</dbReference>
<dbReference type="GO" id="GO:0004674">
    <property type="term" value="F:protein serine/threonine kinase activity"/>
    <property type="evidence" value="ECO:0007669"/>
    <property type="project" value="UniProtKB-KW"/>
</dbReference>
<gene>
    <name evidence="8" type="ORF">TRFO_04929</name>
</gene>
<dbReference type="Gene3D" id="1.10.510.10">
    <property type="entry name" value="Transferase(Phosphotransferase) domain 1"/>
    <property type="match status" value="1"/>
</dbReference>
<evidence type="ECO:0000256" key="5">
    <source>
        <dbReference type="ARBA" id="ARBA00022840"/>
    </source>
</evidence>
<keyword evidence="1" id="KW-0723">Serine/threonine-protein kinase</keyword>
<dbReference type="GeneID" id="94826890"/>
<feature type="domain" description="Protein kinase" evidence="7">
    <location>
        <begin position="1"/>
        <end position="84"/>
    </location>
</feature>
<keyword evidence="4 8" id="KW-0418">Kinase</keyword>
<name>A0A1J4KA41_9EUKA</name>
<evidence type="ECO:0000256" key="6">
    <source>
        <dbReference type="SAM" id="MobiDB-lite"/>
    </source>
</evidence>
<dbReference type="SUPFAM" id="SSF56112">
    <property type="entry name" value="Protein kinase-like (PK-like)"/>
    <property type="match status" value="1"/>
</dbReference>
<dbReference type="InterPro" id="IPR030616">
    <property type="entry name" value="Aur-like"/>
</dbReference>
<comment type="caution">
    <text evidence="8">The sequence shown here is derived from an EMBL/GenBank/DDBJ whole genome shotgun (WGS) entry which is preliminary data.</text>
</comment>
<keyword evidence="2" id="KW-0808">Transferase</keyword>
<dbReference type="EMBL" id="MLAK01000671">
    <property type="protein sequence ID" value="OHT08313.1"/>
    <property type="molecule type" value="Genomic_DNA"/>
</dbReference>
<accession>A0A1J4KA41</accession>
<keyword evidence="9" id="KW-1185">Reference proteome</keyword>
<evidence type="ECO:0000313" key="8">
    <source>
        <dbReference type="EMBL" id="OHT08313.1"/>
    </source>
</evidence>
<dbReference type="GO" id="GO:0005524">
    <property type="term" value="F:ATP binding"/>
    <property type="evidence" value="ECO:0007669"/>
    <property type="project" value="UniProtKB-KW"/>
</dbReference>
<evidence type="ECO:0000256" key="2">
    <source>
        <dbReference type="ARBA" id="ARBA00022679"/>
    </source>
</evidence>
<dbReference type="InterPro" id="IPR000719">
    <property type="entry name" value="Prot_kinase_dom"/>
</dbReference>
<sequence>MIRGQSYTTASDLWSAGVLLYAMCMGELPFEDENMQRLLQKIAYTEPTYPSNISPPLKDLISRMLTKNPAERITLQKIKEHPWFSKYKLHQMMNMNLGSNCDWKISTLGSGDIDREIIVKMTSLGYDCTKIVTDLIEGKVNKITAVYRMLRKVKITDQMSDISLAAIENRKLCKNTPQTSSITKSMIKRPSIPLPTSEYKRPRQAPGVPLPTKLLVSKLSNPEVASSMNYKAAKHFPSSPNRGAEQVPKLARPFQQLVGSPQMRRRSNSMRETDLTRPRI</sequence>
<evidence type="ECO:0000256" key="3">
    <source>
        <dbReference type="ARBA" id="ARBA00022741"/>
    </source>
</evidence>
<dbReference type="PANTHER" id="PTHR24350">
    <property type="entry name" value="SERINE/THREONINE-PROTEIN KINASE IAL-RELATED"/>
    <property type="match status" value="1"/>
</dbReference>
<feature type="region of interest" description="Disordered" evidence="6">
    <location>
        <begin position="254"/>
        <end position="280"/>
    </location>
</feature>
<keyword evidence="3" id="KW-0547">Nucleotide-binding</keyword>
<feature type="compositionally biased region" description="Basic and acidic residues" evidence="6">
    <location>
        <begin position="269"/>
        <end position="280"/>
    </location>
</feature>
<proteinExistence type="predicted"/>
<evidence type="ECO:0000259" key="7">
    <source>
        <dbReference type="PROSITE" id="PS50011"/>
    </source>
</evidence>